<dbReference type="FunFam" id="1.25.40.10:FF:000131">
    <property type="entry name" value="probable UDP-N-acetylglucosamine--peptide N-acetylglucosaminyltransferase SEC"/>
    <property type="match status" value="1"/>
</dbReference>
<evidence type="ECO:0000256" key="6">
    <source>
        <dbReference type="ARBA" id="ARBA00022737"/>
    </source>
</evidence>
<gene>
    <name evidence="10" type="ORF">F383_32713</name>
</gene>
<dbReference type="FunFam" id="1.25.40.10:FF:000181">
    <property type="entry name" value="probable UDP-N-acetylglucosamine--peptide N-acetylglucosaminyltransferase SEC"/>
    <property type="match status" value="1"/>
</dbReference>
<dbReference type="GO" id="GO:0097363">
    <property type="term" value="F:protein O-acetylglucosaminyltransferase activity"/>
    <property type="evidence" value="ECO:0007669"/>
    <property type="project" value="UniProtKB-EC"/>
</dbReference>
<feature type="repeat" description="TPR" evidence="8">
    <location>
        <begin position="134"/>
        <end position="167"/>
    </location>
</feature>
<keyword evidence="4 10" id="KW-0328">Glycosyltransferase</keyword>
<dbReference type="Pfam" id="PF13844">
    <property type="entry name" value="Glyco_transf_41"/>
    <property type="match status" value="2"/>
</dbReference>
<feature type="repeat" description="TPR" evidence="8">
    <location>
        <begin position="264"/>
        <end position="297"/>
    </location>
</feature>
<dbReference type="Pfam" id="PF00515">
    <property type="entry name" value="TPR_1"/>
    <property type="match status" value="3"/>
</dbReference>
<evidence type="ECO:0000256" key="1">
    <source>
        <dbReference type="ARBA" id="ARBA00004922"/>
    </source>
</evidence>
<dbReference type="AlphaFoldDB" id="A0A0B0MVL0"/>
<dbReference type="Gene3D" id="3.40.50.11380">
    <property type="match status" value="1"/>
</dbReference>
<evidence type="ECO:0000256" key="8">
    <source>
        <dbReference type="PROSITE-ProRule" id="PRU00339"/>
    </source>
</evidence>
<dbReference type="FunFam" id="3.40.50.11380:FF:000003">
    <property type="entry name" value="probable UDP-N-acetylglucosamine--peptide N-acetylglucosaminyltransferase SEC"/>
    <property type="match status" value="1"/>
</dbReference>
<dbReference type="SUPFAM" id="SSF48452">
    <property type="entry name" value="TPR-like"/>
    <property type="match status" value="3"/>
</dbReference>
<feature type="repeat" description="TPR" evidence="8">
    <location>
        <begin position="434"/>
        <end position="467"/>
    </location>
</feature>
<feature type="repeat" description="TPR" evidence="8">
    <location>
        <begin position="366"/>
        <end position="399"/>
    </location>
</feature>
<dbReference type="InterPro" id="IPR011990">
    <property type="entry name" value="TPR-like_helical_dom_sf"/>
</dbReference>
<dbReference type="SMART" id="SM00028">
    <property type="entry name" value="TPR"/>
    <property type="match status" value="11"/>
</dbReference>
<keyword evidence="6" id="KW-0677">Repeat</keyword>
<dbReference type="Pfam" id="PF13181">
    <property type="entry name" value="TPR_8"/>
    <property type="match status" value="1"/>
</dbReference>
<feature type="repeat" description="TPR" evidence="8">
    <location>
        <begin position="298"/>
        <end position="331"/>
    </location>
</feature>
<comment type="similarity">
    <text evidence="2">Belongs to the glycosyltransferase 41 family. O-GlcNAc transferase subfamily.</text>
</comment>
<feature type="domain" description="O-GlcNAc transferase C-terminal" evidence="9">
    <location>
        <begin position="731"/>
        <end position="917"/>
    </location>
</feature>
<dbReference type="EMBL" id="JRRC01444662">
    <property type="protein sequence ID" value="KHG06148.1"/>
    <property type="molecule type" value="Genomic_DNA"/>
</dbReference>
<feature type="repeat" description="TPR" evidence="8">
    <location>
        <begin position="100"/>
        <end position="133"/>
    </location>
</feature>
<dbReference type="GO" id="GO:0006493">
    <property type="term" value="P:protein O-linked glycosylation"/>
    <property type="evidence" value="ECO:0007669"/>
    <property type="project" value="InterPro"/>
</dbReference>
<feature type="repeat" description="TPR" evidence="8">
    <location>
        <begin position="400"/>
        <end position="433"/>
    </location>
</feature>
<keyword evidence="11" id="KW-1185">Reference proteome</keyword>
<dbReference type="Pfam" id="PF13414">
    <property type="entry name" value="TPR_11"/>
    <property type="match status" value="2"/>
</dbReference>
<dbReference type="Proteomes" id="UP000032142">
    <property type="component" value="Unassembled WGS sequence"/>
</dbReference>
<keyword evidence="5 10" id="KW-0808">Transferase</keyword>
<dbReference type="PROSITE" id="PS50005">
    <property type="entry name" value="TPR"/>
    <property type="match status" value="9"/>
</dbReference>
<feature type="domain" description="O-GlcNAc transferase C-terminal" evidence="9">
    <location>
        <begin position="481"/>
        <end position="719"/>
    </location>
</feature>
<feature type="repeat" description="TPR" evidence="8">
    <location>
        <begin position="168"/>
        <end position="201"/>
    </location>
</feature>
<protein>
    <recommendedName>
        <fullName evidence="3">protein O-GlcNAc transferase</fullName>
        <ecNumber evidence="3">2.4.1.255</ecNumber>
    </recommendedName>
</protein>
<dbReference type="InterPro" id="IPR019734">
    <property type="entry name" value="TPR_rpt"/>
</dbReference>
<dbReference type="FunFam" id="3.40.50.11380:FF:000002">
    <property type="entry name" value="probable UDP-N-acetylglucosamine--peptide N-acetylglucosaminyltransferase SEC"/>
    <property type="match status" value="1"/>
</dbReference>
<evidence type="ECO:0000259" key="9">
    <source>
        <dbReference type="Pfam" id="PF13844"/>
    </source>
</evidence>
<evidence type="ECO:0000256" key="7">
    <source>
        <dbReference type="ARBA" id="ARBA00022803"/>
    </source>
</evidence>
<evidence type="ECO:0000256" key="4">
    <source>
        <dbReference type="ARBA" id="ARBA00022676"/>
    </source>
</evidence>
<evidence type="ECO:0000256" key="3">
    <source>
        <dbReference type="ARBA" id="ARBA00011970"/>
    </source>
</evidence>
<accession>A0A0B0MVL0</accession>
<keyword evidence="7 8" id="KW-0802">TPR repeat</keyword>
<dbReference type="Gene3D" id="1.25.40.10">
    <property type="entry name" value="Tetratricopeptide repeat domain"/>
    <property type="match status" value="3"/>
</dbReference>
<proteinExistence type="inferred from homology"/>
<name>A0A0B0MVL0_GOSAR</name>
<dbReference type="InterPro" id="IPR037919">
    <property type="entry name" value="OGT"/>
</dbReference>
<dbReference type="PROSITE" id="PS50293">
    <property type="entry name" value="TPR_REGION"/>
    <property type="match status" value="3"/>
</dbReference>
<evidence type="ECO:0000313" key="11">
    <source>
        <dbReference type="Proteomes" id="UP000032142"/>
    </source>
</evidence>
<feature type="repeat" description="TPR" evidence="8">
    <location>
        <begin position="230"/>
        <end position="263"/>
    </location>
</feature>
<dbReference type="Gene3D" id="3.40.50.2000">
    <property type="entry name" value="Glycogen Phosphorylase B"/>
    <property type="match status" value="1"/>
</dbReference>
<evidence type="ECO:0000313" key="10">
    <source>
        <dbReference type="EMBL" id="KHG06148.1"/>
    </source>
</evidence>
<organism evidence="10 11">
    <name type="scientific">Gossypium arboreum</name>
    <name type="common">Tree cotton</name>
    <name type="synonym">Gossypium nanking</name>
    <dbReference type="NCBI Taxonomy" id="29729"/>
    <lineage>
        <taxon>Eukaryota</taxon>
        <taxon>Viridiplantae</taxon>
        <taxon>Streptophyta</taxon>
        <taxon>Embryophyta</taxon>
        <taxon>Tracheophyta</taxon>
        <taxon>Spermatophyta</taxon>
        <taxon>Magnoliopsida</taxon>
        <taxon>eudicotyledons</taxon>
        <taxon>Gunneridae</taxon>
        <taxon>Pentapetalae</taxon>
        <taxon>rosids</taxon>
        <taxon>malvids</taxon>
        <taxon>Malvales</taxon>
        <taxon>Malvaceae</taxon>
        <taxon>Malvoideae</taxon>
        <taxon>Gossypium</taxon>
    </lineage>
</organism>
<dbReference type="EC" id="2.4.1.255" evidence="3"/>
<dbReference type="PANTHER" id="PTHR44366">
    <property type="entry name" value="UDP-N-ACETYLGLUCOSAMINE--PEPTIDE N-ACETYLGLUCOSAMINYLTRANSFERASE 110 KDA SUBUNIT"/>
    <property type="match status" value="1"/>
</dbReference>
<comment type="caution">
    <text evidence="10">The sequence shown here is derived from an EMBL/GenBank/DDBJ whole genome shotgun (WGS) entry which is preliminary data.</text>
</comment>
<comment type="pathway">
    <text evidence="1">Protein modification; protein glycosylation.</text>
</comment>
<evidence type="ECO:0000256" key="5">
    <source>
        <dbReference type="ARBA" id="ARBA00022679"/>
    </source>
</evidence>
<dbReference type="PANTHER" id="PTHR44366:SF1">
    <property type="entry name" value="UDP-N-ACETYLGLUCOSAMINE--PEPTIDE N-ACETYLGLUCOSAMINYLTRANSFERASE 110 KDA SUBUNIT"/>
    <property type="match status" value="1"/>
</dbReference>
<dbReference type="UniPathway" id="UPA00378"/>
<dbReference type="InterPro" id="IPR029489">
    <property type="entry name" value="OGT/SEC/SPY_C"/>
</dbReference>
<evidence type="ECO:0000256" key="2">
    <source>
        <dbReference type="ARBA" id="ARBA00005386"/>
    </source>
</evidence>
<dbReference type="FunFam" id="3.40.50.2000:FF:000070">
    <property type="entry name" value="probable UDP-N-acetylglucosamine--peptide N-acetylglucosaminyltransferase SEC"/>
    <property type="match status" value="1"/>
</dbReference>
<sequence length="950" mass="106940">MLSLNNGVTISRASTYGGSVVDRTDVISDSPALASGKASIYGAKHEPASSLGIVPHRGPDSLEVDEDMQLALAHQLYKSGNYKQALDHSNAVYDQNPLRTDNLLLLGAIYYQLHDYDMCIAKNEEALRIQPRFAECYGNMANAWKEKGDVDVAIRYYMIAIELRPNFADAWSNLASAYMRKRRFNEATQCCRQALQLNPLLVDAHSNLGNLMKAQGLAQEEAVKLKPAFPEAYLNLGNIYKALAMPQEAIVCYQRAVQTRPNYPVALGNLASTYYERGQLDLAIHHYKQAIAYDQRFVEAYNNLGNALKDVGRVDEAIQCYNQCLTLQPNHPQALTNLGNIYMEWNMVSAAASYYKATLTVTTGLSAPFNNLAVIYKQQGNHMEAITCYNEVLRIDPLAADGLVNRGNTYKEIGRVREAIQDYICAINIQPNMAEAHANLASAYKDSGHVEAAVKSYQQALLLRPDFPEATCNLLHTLQCVCCWEDRDKMFTEVEGIIQRQINMSVLPSVQPFHAIAYPIDPMLALDISRKYAAHCSLIASRFALPPFNHPAPIPIKQDCGNQRLKIGYVSSDFGNHPLSHLMGSVFGMHNRENVEVFCYALSQNDGTEWRQRIQSEAEHFIDVSSMSSDMIAKMINKDGIQILINLNGYTKGARNEIFAMQPAPIQVSYMGFPGTTGADYIDYLVTDEFVSPLCYAHIYSEKLVHLPHCYFVNDYKQKNRDVLDPHCQHKRSDYGLPEDKFIFACFNQLYKMDPEIFNTWCNILKRVPNSALWLLRFPAAGETRLRAYAAAQGVQPEQIIFTDVAMKHEHIRRSALADLCLDTPLCNAHTTGTDVLWAGLPMVTLPLEKMATRVAGSLCLATGLGEEMIVNSMKEYEERAVSLALNRPKLQALTNKLKAARLTCPLFDTARWVRNLERSYFKMWNLYCSGQQPQHFKVTENDFDFPYDR</sequence>
<reference evidence="11" key="1">
    <citation type="submission" date="2014-09" db="EMBL/GenBank/DDBJ databases">
        <authorList>
            <person name="Mudge J."/>
            <person name="Ramaraj T."/>
            <person name="Lindquist I.E."/>
            <person name="Bharti A.K."/>
            <person name="Sundararajan A."/>
            <person name="Cameron C.T."/>
            <person name="Woodward J.E."/>
            <person name="May G.D."/>
            <person name="Brubaker C."/>
            <person name="Broadhvest J."/>
            <person name="Wilkins T.A."/>
        </authorList>
    </citation>
    <scope>NUCLEOTIDE SEQUENCE</scope>
    <source>
        <strain evidence="11">cv. AKA8401</strain>
    </source>
</reference>